<dbReference type="Proteomes" id="UP000692954">
    <property type="component" value="Unassembled WGS sequence"/>
</dbReference>
<sequence>MTRKEKLIFIYEKRQKMQCQSKVKLGQGKVEQLEGLKKIYGNKIKTKLIGFQSIYNCHNKNYPKSNLQALESENFGFDKLLIVMMK</sequence>
<dbReference type="EMBL" id="CAJJDN010000135">
    <property type="protein sequence ID" value="CAD8121877.1"/>
    <property type="molecule type" value="Genomic_DNA"/>
</dbReference>
<keyword evidence="2" id="KW-1185">Reference proteome</keyword>
<evidence type="ECO:0000313" key="2">
    <source>
        <dbReference type="Proteomes" id="UP000692954"/>
    </source>
</evidence>
<protein>
    <submittedName>
        <fullName evidence="1">Uncharacterized protein</fullName>
    </submittedName>
</protein>
<comment type="caution">
    <text evidence="1">The sequence shown here is derived from an EMBL/GenBank/DDBJ whole genome shotgun (WGS) entry which is preliminary data.</text>
</comment>
<reference evidence="1" key="1">
    <citation type="submission" date="2021-01" db="EMBL/GenBank/DDBJ databases">
        <authorList>
            <consortium name="Genoscope - CEA"/>
            <person name="William W."/>
        </authorList>
    </citation>
    <scope>NUCLEOTIDE SEQUENCE</scope>
</reference>
<dbReference type="AlphaFoldDB" id="A0A8S1R3H0"/>
<evidence type="ECO:0000313" key="1">
    <source>
        <dbReference type="EMBL" id="CAD8121877.1"/>
    </source>
</evidence>
<gene>
    <name evidence="1" type="ORF">PSON_ATCC_30995.1.T1350018</name>
</gene>
<accession>A0A8S1R3H0</accession>
<proteinExistence type="predicted"/>
<organism evidence="1 2">
    <name type="scientific">Paramecium sonneborni</name>
    <dbReference type="NCBI Taxonomy" id="65129"/>
    <lineage>
        <taxon>Eukaryota</taxon>
        <taxon>Sar</taxon>
        <taxon>Alveolata</taxon>
        <taxon>Ciliophora</taxon>
        <taxon>Intramacronucleata</taxon>
        <taxon>Oligohymenophorea</taxon>
        <taxon>Peniculida</taxon>
        <taxon>Parameciidae</taxon>
        <taxon>Paramecium</taxon>
    </lineage>
</organism>
<name>A0A8S1R3H0_9CILI</name>